<sequence>MKISIYQIYAAKGHGVITCMAAGNDVIVLGTTKGWIIRHDFGVGDSYVRKDSDTMRFDIQFAVAAMPPQTPRNLKGQDPGSSLSVDEAQKPQSGDEAFKHFIQSHLA</sequence>
<dbReference type="Proteomes" id="UP001060215">
    <property type="component" value="Chromosome 9"/>
</dbReference>
<comment type="caution">
    <text evidence="1">The sequence shown here is derived from an EMBL/GenBank/DDBJ whole genome shotgun (WGS) entry which is preliminary data.</text>
</comment>
<organism evidence="1 2">
    <name type="scientific">Camellia lanceoleosa</name>
    <dbReference type="NCBI Taxonomy" id="1840588"/>
    <lineage>
        <taxon>Eukaryota</taxon>
        <taxon>Viridiplantae</taxon>
        <taxon>Streptophyta</taxon>
        <taxon>Embryophyta</taxon>
        <taxon>Tracheophyta</taxon>
        <taxon>Spermatophyta</taxon>
        <taxon>Magnoliopsida</taxon>
        <taxon>eudicotyledons</taxon>
        <taxon>Gunneridae</taxon>
        <taxon>Pentapetalae</taxon>
        <taxon>asterids</taxon>
        <taxon>Ericales</taxon>
        <taxon>Theaceae</taxon>
        <taxon>Camellia</taxon>
    </lineage>
</organism>
<evidence type="ECO:0000313" key="1">
    <source>
        <dbReference type="EMBL" id="KAI8003154.1"/>
    </source>
</evidence>
<gene>
    <name evidence="1" type="ORF">LOK49_LG08G01309</name>
</gene>
<protein>
    <submittedName>
        <fullName evidence="1">Vacuolar sorting protein 18</fullName>
    </submittedName>
</protein>
<dbReference type="EMBL" id="CM045766">
    <property type="protein sequence ID" value="KAI8003154.1"/>
    <property type="molecule type" value="Genomic_DNA"/>
</dbReference>
<evidence type="ECO:0000313" key="2">
    <source>
        <dbReference type="Proteomes" id="UP001060215"/>
    </source>
</evidence>
<name>A0ACC0GR68_9ERIC</name>
<proteinExistence type="predicted"/>
<keyword evidence="2" id="KW-1185">Reference proteome</keyword>
<accession>A0ACC0GR68</accession>
<reference evidence="1 2" key="1">
    <citation type="journal article" date="2022" name="Plant J.">
        <title>Chromosome-level genome of Camellia lanceoleosa provides a valuable resource for understanding genome evolution and self-incompatibility.</title>
        <authorList>
            <person name="Gong W."/>
            <person name="Xiao S."/>
            <person name="Wang L."/>
            <person name="Liao Z."/>
            <person name="Chang Y."/>
            <person name="Mo W."/>
            <person name="Hu G."/>
            <person name="Li W."/>
            <person name="Zhao G."/>
            <person name="Zhu H."/>
            <person name="Hu X."/>
            <person name="Ji K."/>
            <person name="Xiang X."/>
            <person name="Song Q."/>
            <person name="Yuan D."/>
            <person name="Jin S."/>
            <person name="Zhang L."/>
        </authorList>
    </citation>
    <scope>NUCLEOTIDE SEQUENCE [LARGE SCALE GENOMIC DNA]</scope>
    <source>
        <strain evidence="1">SQ_2022a</strain>
    </source>
</reference>